<sequence length="493" mass="53828">MSGFGSFCEGLPSWSSSQHGGDITHGHTAPLEDDNYNSSNPDGQEVNAEPVDWQGLSELQTHELQGHIYTNSLPSTVSPAMDPLAMDSAITSDHLAAMNQLASTVSDYGWQGSMSSSQPSEHWPYLPSRNDFSPSVMAAAGQGYYPYSNLQSTPQSHSSLQQHYPAFNYAVHQMATPGPTSNFGMTGVPSFMNSTPNAGGAQGFLMAPGPMFNQGMVPAPSVSNSTSTSFGMLDPSRNTVLSSAMLEQVMNITRPHPISTSPSAASTSAPTGFRSRVQHANKSRSSPYQTPSQKVKRISPMKGQRRKAGMRPTGPSGSFLYRASVARYLMDRDSYLLPSRIANGVIMQLWYALPEQEREEWNDKARAIRAAVYDGTRPKSVRAPGRHTSLALECSGFDRIAIPDVVAALREDGRARFDPVAFGTHSIDLANEGEEDAKMRLQRAYLCFAERERLWKIWQARTGCSDPLTPPFTLEDQAYTTKDLSAWLIPSSQ</sequence>
<keyword evidence="3" id="KW-1185">Reference proteome</keyword>
<evidence type="ECO:0000313" key="2">
    <source>
        <dbReference type="EMBL" id="KIP06441.1"/>
    </source>
</evidence>
<feature type="region of interest" description="Disordered" evidence="1">
    <location>
        <begin position="15"/>
        <end position="48"/>
    </location>
</feature>
<feature type="region of interest" description="Disordered" evidence="1">
    <location>
        <begin position="255"/>
        <end position="315"/>
    </location>
</feature>
<feature type="compositionally biased region" description="Basic residues" evidence="1">
    <location>
        <begin position="294"/>
        <end position="309"/>
    </location>
</feature>
<dbReference type="HOGENOM" id="CLU_553321_0_0_1"/>
<dbReference type="AlphaFoldDB" id="A0A0C3RXB2"/>
<dbReference type="Proteomes" id="UP000053257">
    <property type="component" value="Unassembled WGS sequence"/>
</dbReference>
<evidence type="ECO:0000313" key="3">
    <source>
        <dbReference type="Proteomes" id="UP000053257"/>
    </source>
</evidence>
<reference evidence="2 3" key="1">
    <citation type="journal article" date="2014" name="PLoS Genet.">
        <title>Analysis of the Phlebiopsis gigantea genome, transcriptome and secretome provides insight into its pioneer colonization strategies of wood.</title>
        <authorList>
            <person name="Hori C."/>
            <person name="Ishida T."/>
            <person name="Igarashi K."/>
            <person name="Samejima M."/>
            <person name="Suzuki H."/>
            <person name="Master E."/>
            <person name="Ferreira P."/>
            <person name="Ruiz-Duenas F.J."/>
            <person name="Held B."/>
            <person name="Canessa P."/>
            <person name="Larrondo L.F."/>
            <person name="Schmoll M."/>
            <person name="Druzhinina I.S."/>
            <person name="Kubicek C.P."/>
            <person name="Gaskell J.A."/>
            <person name="Kersten P."/>
            <person name="St John F."/>
            <person name="Glasner J."/>
            <person name="Sabat G."/>
            <person name="Splinter BonDurant S."/>
            <person name="Syed K."/>
            <person name="Yadav J."/>
            <person name="Mgbeahuruike A.C."/>
            <person name="Kovalchuk A."/>
            <person name="Asiegbu F.O."/>
            <person name="Lackner G."/>
            <person name="Hoffmeister D."/>
            <person name="Rencoret J."/>
            <person name="Gutierrez A."/>
            <person name="Sun H."/>
            <person name="Lindquist E."/>
            <person name="Barry K."/>
            <person name="Riley R."/>
            <person name="Grigoriev I.V."/>
            <person name="Henrissat B."/>
            <person name="Kues U."/>
            <person name="Berka R.M."/>
            <person name="Martinez A.T."/>
            <person name="Covert S.F."/>
            <person name="Blanchette R.A."/>
            <person name="Cullen D."/>
        </authorList>
    </citation>
    <scope>NUCLEOTIDE SEQUENCE [LARGE SCALE GENOMIC DNA]</scope>
    <source>
        <strain evidence="2 3">11061_1 CR5-6</strain>
    </source>
</reference>
<feature type="compositionally biased region" description="Polar residues" evidence="1">
    <location>
        <begin position="283"/>
        <end position="293"/>
    </location>
</feature>
<proteinExistence type="predicted"/>
<gene>
    <name evidence="2" type="ORF">PHLGIDRAFT_515441</name>
</gene>
<dbReference type="EMBL" id="KN840518">
    <property type="protein sequence ID" value="KIP06441.1"/>
    <property type="molecule type" value="Genomic_DNA"/>
</dbReference>
<organism evidence="2 3">
    <name type="scientific">Phlebiopsis gigantea (strain 11061_1 CR5-6)</name>
    <name type="common">White-rot fungus</name>
    <name type="synonym">Peniophora gigantea</name>
    <dbReference type="NCBI Taxonomy" id="745531"/>
    <lineage>
        <taxon>Eukaryota</taxon>
        <taxon>Fungi</taxon>
        <taxon>Dikarya</taxon>
        <taxon>Basidiomycota</taxon>
        <taxon>Agaricomycotina</taxon>
        <taxon>Agaricomycetes</taxon>
        <taxon>Polyporales</taxon>
        <taxon>Phanerochaetaceae</taxon>
        <taxon>Phlebiopsis</taxon>
    </lineage>
</organism>
<protein>
    <submittedName>
        <fullName evidence="2">Uncharacterized protein</fullName>
    </submittedName>
</protein>
<evidence type="ECO:0000256" key="1">
    <source>
        <dbReference type="SAM" id="MobiDB-lite"/>
    </source>
</evidence>
<feature type="compositionally biased region" description="Low complexity" evidence="1">
    <location>
        <begin position="257"/>
        <end position="271"/>
    </location>
</feature>
<name>A0A0C3RXB2_PHLG1</name>
<accession>A0A0C3RXB2</accession>